<feature type="transmembrane region" description="Helical" evidence="9">
    <location>
        <begin position="269"/>
        <end position="285"/>
    </location>
</feature>
<dbReference type="VEuPathDB" id="AmoebaDB:FDP41_000489"/>
<feature type="transmembrane region" description="Helical" evidence="9">
    <location>
        <begin position="129"/>
        <end position="157"/>
    </location>
</feature>
<feature type="region of interest" description="Disordered" evidence="8">
    <location>
        <begin position="1"/>
        <end position="26"/>
    </location>
</feature>
<feature type="domain" description="PAS" evidence="10">
    <location>
        <begin position="1283"/>
        <end position="1337"/>
    </location>
</feature>
<dbReference type="Pfam" id="PF00211">
    <property type="entry name" value="Guanylate_cyc"/>
    <property type="match status" value="1"/>
</dbReference>
<dbReference type="InterPro" id="IPR035965">
    <property type="entry name" value="PAS-like_dom_sf"/>
</dbReference>
<dbReference type="InterPro" id="IPR018297">
    <property type="entry name" value="A/G_cyclase_CS"/>
</dbReference>
<feature type="transmembrane region" description="Helical" evidence="9">
    <location>
        <begin position="291"/>
        <end position="309"/>
    </location>
</feature>
<dbReference type="GO" id="GO:0005886">
    <property type="term" value="C:plasma membrane"/>
    <property type="evidence" value="ECO:0007669"/>
    <property type="project" value="TreeGrafter"/>
</dbReference>
<dbReference type="NCBIfam" id="TIGR00229">
    <property type="entry name" value="sensory_box"/>
    <property type="match status" value="1"/>
</dbReference>
<evidence type="ECO:0000256" key="6">
    <source>
        <dbReference type="ARBA" id="ARBA00023239"/>
    </source>
</evidence>
<feature type="transmembrane region" description="Helical" evidence="9">
    <location>
        <begin position="225"/>
        <end position="249"/>
    </location>
</feature>
<dbReference type="PROSITE" id="PS00452">
    <property type="entry name" value="GUANYLATE_CYCLASE_1"/>
    <property type="match status" value="1"/>
</dbReference>
<gene>
    <name evidence="12" type="ORF">FDP41_000489</name>
</gene>
<dbReference type="GO" id="GO:0001653">
    <property type="term" value="F:peptide receptor activity"/>
    <property type="evidence" value="ECO:0007669"/>
    <property type="project" value="TreeGrafter"/>
</dbReference>
<dbReference type="InterPro" id="IPR000014">
    <property type="entry name" value="PAS"/>
</dbReference>
<dbReference type="InterPro" id="IPR002913">
    <property type="entry name" value="START_lipid-bd_dom"/>
</dbReference>
<dbReference type="Proteomes" id="UP000444721">
    <property type="component" value="Unassembled WGS sequence"/>
</dbReference>
<dbReference type="Gene3D" id="3.30.70.1230">
    <property type="entry name" value="Nucleotide cyclase"/>
    <property type="match status" value="1"/>
</dbReference>
<keyword evidence="5 9" id="KW-0472">Membrane</keyword>
<dbReference type="VEuPathDB" id="AmoebaDB:NF0060090"/>
<dbReference type="SMART" id="SM00091">
    <property type="entry name" value="PAS"/>
    <property type="match status" value="1"/>
</dbReference>
<organism evidence="12 13">
    <name type="scientific">Naegleria fowleri</name>
    <name type="common">Brain eating amoeba</name>
    <dbReference type="NCBI Taxonomy" id="5763"/>
    <lineage>
        <taxon>Eukaryota</taxon>
        <taxon>Discoba</taxon>
        <taxon>Heterolobosea</taxon>
        <taxon>Tetramitia</taxon>
        <taxon>Eutetramitia</taxon>
        <taxon>Vahlkampfiidae</taxon>
        <taxon>Naegleria</taxon>
    </lineage>
</organism>
<dbReference type="InterPro" id="IPR057352">
    <property type="entry name" value="TPR_TmcB/C"/>
</dbReference>
<name>A0A6A5CG74_NAEFO</name>
<dbReference type="GO" id="GO:0000166">
    <property type="term" value="F:nucleotide binding"/>
    <property type="evidence" value="ECO:0007669"/>
    <property type="project" value="UniProtKB-KW"/>
</dbReference>
<dbReference type="CDD" id="cd07302">
    <property type="entry name" value="CHD"/>
    <property type="match status" value="1"/>
</dbReference>
<evidence type="ECO:0000256" key="1">
    <source>
        <dbReference type="ARBA" id="ARBA00004370"/>
    </source>
</evidence>
<evidence type="ECO:0000256" key="2">
    <source>
        <dbReference type="ARBA" id="ARBA00022692"/>
    </source>
</evidence>
<dbReference type="GO" id="GO:0035556">
    <property type="term" value="P:intracellular signal transduction"/>
    <property type="evidence" value="ECO:0007669"/>
    <property type="project" value="InterPro"/>
</dbReference>
<dbReference type="SUPFAM" id="SSF55961">
    <property type="entry name" value="Bet v1-like"/>
    <property type="match status" value="1"/>
</dbReference>
<evidence type="ECO:0000256" key="9">
    <source>
        <dbReference type="SAM" id="Phobius"/>
    </source>
</evidence>
<protein>
    <recommendedName>
        <fullName evidence="14">Adenylate and Guanylate cyclase catalytic domain containing protein</fullName>
    </recommendedName>
</protein>
<feature type="transmembrane region" description="Helical" evidence="9">
    <location>
        <begin position="169"/>
        <end position="192"/>
    </location>
</feature>
<dbReference type="PROSITE" id="PS50125">
    <property type="entry name" value="GUANYLATE_CYCLASE_2"/>
    <property type="match status" value="1"/>
</dbReference>
<feature type="transmembrane region" description="Helical" evidence="9">
    <location>
        <begin position="1002"/>
        <end position="1025"/>
    </location>
</feature>
<evidence type="ECO:0000259" key="11">
    <source>
        <dbReference type="PROSITE" id="PS50125"/>
    </source>
</evidence>
<sequence>MQDQQQQSSSNGEKSSSSSNKGDSDSSSLLGRLWERLTVLLLSLQNKEPIHDWRLVAGMALFHLYMMISSMFIPTITMDDTIGMMVINSNGTSNIQPTSEPYYKWGYYGGWIFNVLNYGTSLSLDRLPYIGMVVLGFICIGFLVLCILLMIIAYRYMLLSNSFYGKIKVVVQIVLGIAMVVALVMTFVMTSFTDCWYDLQNSNNSNHYLVRFGKNMVSCYSSENVIYLVFNIIGCLLLFCILPMAMFILPNTHALSKGLFIAKNSYMQIGFWTLTCVELFLVSFIPVSLGYVRAIIHVMIAVTLSYLYFQSLPYARFGENSVMFGVICGKCGTSVGSLISSLVNVSNEWTLGLGMTIMTLGIITLFFVIGCVFMYIYQYLIVKRVRKELLAIVLENGNSMEKACFIVFQEFEDKKEIRELDFFLRSSTFSKTVSNDYSDLELSLCFVKGLVYNKSFGNIEILVTASILLTYFIEGEGNGIRILNQALNNHPNFYQKLNIERIVFEIENFIDYENSRNKKNMLELRKVLENLERNHTDLNFLHRAFFKELMSDVINYDKVEQINRKIASMTKNCQVMYENLMQSYGNVKKLLRLYAYFLENFVFDKESSQQLMTEALSIEDEEQNRRRRGSRIQKTNKIAPLKEIKESKDHSYGSGQDLLSINEFSLNKAENLSLSGFGSKNMSGSSENLEIPLDGVENNAAAKKELLFRSALSLPEPHRLQKLGLGFFLFLTAFLVISSIVLSVILSQFATKDIITSRESCRPLGASSLLLGELRTTQALLEVFGRMDDQALQGFKFHKTRLRAYSQSLQALIDQEKSSSKNIQNYVNEKYEILIPALDSKGSMTSTPLFTTSTIQNATVFDIVHMITNHEQIIYNYGVDDYNKTLESFSVMFLMLNRDRAENAFQAFCLQAVSDIKVSAGKYANAYLIYYACTVFVYLVIGCTIVGVSKYQCSNSNQLIKLLELYISKNIIGKIYHYLGKRGDDEYAARSNNSTIQPSTMVVVYGFALIFCTVICLSLLCTGTITISNYAATTIQSLSGITNTLLLLQKVQSRLAELFLFNKMDRSSSLNDPALAALTNFSTMYSEIHPLLQDLQQTWNTELSDLSKLPSYTQYISSLTGTTQCNATNAMACDGLNHWITTFVINSDQLSETLQSDSFVSSPKTIFQNYMESFLTATETTNRLLDFLEYFIYLTAKPDMVIIILFSIFGILETLIFGYFLYDACSSHWRNIHQLRLMLNYIPWEILDANEKLRNYVLHYDLSNGKGFLGRSKMKDDGSGGDEETRVSNMLNSAVDGVILCNEKGEIELFNPSAQKMFGIKSTDAKGMGVFTLFDQEAVGKVKIIIGIMCKNLNLEYNNDKQNSESVEIDCFRKNQTKFPARINFFATLFGNNPVVTFFVKDITSEKKQQTLLEEEKKKSESLLLNILPEAVALRLKSGETYIAEKFLDVTVFFSDLVGFTKLSSNMEPIDLVKMLSVVVSEFDSLTDKYGLEKIKTIGDAYFCVGGHNNPQSDHPERTLRFAIDAMTVIHNYNVEQIKEIHTNPELKRRLFADVKEGEDMSLENKQFNIRMGMNTGSVVAGVIGTKKFAYDLWGDTINMASRMESTSLPGRVHLSRSTYERVHDIGFDFEERRVDVKGKGVCQTYLLNNEHHLSSTLTIEEIEQLLGGQMKSIIEEVTDPFANIDLFRSDNYSFPKLVTNVEFVAAMKEYLTDFKTDIADFYLAVINQFKPNTNIAERYAVASHLVTTFLAEDAPRRLKFKFMKNAFGPFELKFKQCNISFCPVDLFDNFSNLSVKTLKPEFPKFLKSKPFLTFLEKLKKQDPDTLFKFLRVGKDGSSTHDSTEEEDEKEFILFCEKCGTEIINLENHRFNDWEFEHRIEGLTTFADWRVFTETPEGKTYLSPEVDHNHLSNSRRHTQIKYHYTMDCSAEALFNLWIDPEYFKCRELTIDSSNLIDFVKVGKYAHAIYQEILKMSFPQQDRELIHAYCCRRDPEHKRFLCVSRSINNPKVSEGSTYVRAEIKTAFMVEETAENKCTYTYTIIYDPMGWLNADHYFTTFKDSGKDVFHDELKKMVKERGAKKSHKQPEIGGLVDSLLYSIEMRSKKSTP</sequence>
<feature type="transmembrane region" description="Helical" evidence="9">
    <location>
        <begin position="928"/>
        <end position="948"/>
    </location>
</feature>
<evidence type="ECO:0000256" key="3">
    <source>
        <dbReference type="ARBA" id="ARBA00022741"/>
    </source>
</evidence>
<keyword evidence="13" id="KW-1185">Reference proteome</keyword>
<comment type="caution">
    <text evidence="12">The sequence shown here is derived from an EMBL/GenBank/DDBJ whole genome shotgun (WGS) entry which is preliminary data.</text>
</comment>
<dbReference type="InterPro" id="IPR029787">
    <property type="entry name" value="Nucleotide_cyclase"/>
</dbReference>
<feature type="domain" description="Guanylate cyclase" evidence="11">
    <location>
        <begin position="1451"/>
        <end position="1605"/>
    </location>
</feature>
<dbReference type="OrthoDB" id="10328817at2759"/>
<evidence type="ECO:0000256" key="5">
    <source>
        <dbReference type="ARBA" id="ARBA00023136"/>
    </source>
</evidence>
<keyword evidence="6 7" id="KW-0456">Lyase</keyword>
<evidence type="ECO:0000256" key="8">
    <source>
        <dbReference type="SAM" id="MobiDB-lite"/>
    </source>
</evidence>
<dbReference type="CDD" id="cd00130">
    <property type="entry name" value="PAS"/>
    <property type="match status" value="1"/>
</dbReference>
<dbReference type="VEuPathDB" id="AmoebaDB:NF0060080"/>
<feature type="compositionally biased region" description="Low complexity" evidence="8">
    <location>
        <begin position="8"/>
        <end position="26"/>
    </location>
</feature>
<dbReference type="GO" id="GO:0004383">
    <property type="term" value="F:guanylate cyclase activity"/>
    <property type="evidence" value="ECO:0007669"/>
    <property type="project" value="TreeGrafter"/>
</dbReference>
<feature type="transmembrane region" description="Helical" evidence="9">
    <location>
        <begin position="349"/>
        <end position="377"/>
    </location>
</feature>
<evidence type="ECO:0000256" key="7">
    <source>
        <dbReference type="RuleBase" id="RU000405"/>
    </source>
</evidence>
<dbReference type="GO" id="GO:0004016">
    <property type="term" value="F:adenylate cyclase activity"/>
    <property type="evidence" value="ECO:0007669"/>
    <property type="project" value="TreeGrafter"/>
</dbReference>
<accession>A0A6A5CG74</accession>
<dbReference type="SMART" id="SM00044">
    <property type="entry name" value="CYCc"/>
    <property type="match status" value="1"/>
</dbReference>
<evidence type="ECO:0000256" key="4">
    <source>
        <dbReference type="ARBA" id="ARBA00022989"/>
    </source>
</evidence>
<keyword evidence="3" id="KW-0547">Nucleotide-binding</keyword>
<evidence type="ECO:0000313" key="13">
    <source>
        <dbReference type="Proteomes" id="UP000444721"/>
    </source>
</evidence>
<dbReference type="InterPro" id="IPR023393">
    <property type="entry name" value="START-like_dom_sf"/>
</dbReference>
<comment type="subcellular location">
    <subcellularLocation>
        <location evidence="1">Membrane</location>
    </subcellularLocation>
</comment>
<dbReference type="VEuPathDB" id="AmoebaDB:NF0131990"/>
<dbReference type="VEuPathDB" id="AmoebaDB:NF0100910"/>
<dbReference type="Pfam" id="PF01852">
    <property type="entry name" value="START"/>
    <property type="match status" value="1"/>
</dbReference>
<dbReference type="VEuPathDB" id="AmoebaDB:NF0060100"/>
<feature type="transmembrane region" description="Helical" evidence="9">
    <location>
        <begin position="723"/>
        <end position="746"/>
    </location>
</feature>
<dbReference type="SUPFAM" id="SSF55073">
    <property type="entry name" value="Nucleotide cyclase"/>
    <property type="match status" value="1"/>
</dbReference>
<keyword evidence="4 9" id="KW-1133">Transmembrane helix</keyword>
<feature type="transmembrane region" description="Helical" evidence="9">
    <location>
        <begin position="321"/>
        <end position="343"/>
    </location>
</feature>
<dbReference type="EMBL" id="VFQX01000002">
    <property type="protein sequence ID" value="KAF0984590.1"/>
    <property type="molecule type" value="Genomic_DNA"/>
</dbReference>
<keyword evidence="2 9" id="KW-0812">Transmembrane</keyword>
<dbReference type="InterPro" id="IPR001054">
    <property type="entry name" value="A/G_cyclase"/>
</dbReference>
<evidence type="ECO:0008006" key="14">
    <source>
        <dbReference type="Google" id="ProtNLM"/>
    </source>
</evidence>
<dbReference type="GO" id="GO:0008289">
    <property type="term" value="F:lipid binding"/>
    <property type="evidence" value="ECO:0007669"/>
    <property type="project" value="InterPro"/>
</dbReference>
<dbReference type="GO" id="GO:0007168">
    <property type="term" value="P:receptor guanylyl cyclase signaling pathway"/>
    <property type="evidence" value="ECO:0007669"/>
    <property type="project" value="TreeGrafter"/>
</dbReference>
<comment type="similarity">
    <text evidence="7">Belongs to the adenylyl cyclase class-4/guanylyl cyclase family.</text>
</comment>
<feature type="transmembrane region" description="Helical" evidence="9">
    <location>
        <begin position="55"/>
        <end position="76"/>
    </location>
</feature>
<dbReference type="Pfam" id="PF25474">
    <property type="entry name" value="TPR_TmcB"/>
    <property type="match status" value="1"/>
</dbReference>
<dbReference type="RefSeq" id="XP_044569303.1">
    <property type="nucleotide sequence ID" value="XM_044708353.1"/>
</dbReference>
<feature type="transmembrane region" description="Helical" evidence="9">
    <location>
        <begin position="1200"/>
        <end position="1222"/>
    </location>
</feature>
<dbReference type="PANTHER" id="PTHR11920">
    <property type="entry name" value="GUANYLYL CYCLASE"/>
    <property type="match status" value="1"/>
</dbReference>
<proteinExistence type="inferred from homology"/>
<dbReference type="InterPro" id="IPR050401">
    <property type="entry name" value="Cyclic_nucleotide_synthase"/>
</dbReference>
<dbReference type="Gene3D" id="3.30.450.20">
    <property type="entry name" value="PAS domain"/>
    <property type="match status" value="1"/>
</dbReference>
<evidence type="ECO:0000313" key="12">
    <source>
        <dbReference type="EMBL" id="KAF0984590.1"/>
    </source>
</evidence>
<dbReference type="Pfam" id="PF13426">
    <property type="entry name" value="PAS_9"/>
    <property type="match status" value="1"/>
</dbReference>
<dbReference type="VEuPathDB" id="AmoebaDB:NfTy_001570"/>
<dbReference type="PROSITE" id="PS50112">
    <property type="entry name" value="PAS"/>
    <property type="match status" value="1"/>
</dbReference>
<reference evidence="12 13" key="1">
    <citation type="journal article" date="2019" name="Sci. Rep.">
        <title>Nanopore sequencing improves the draft genome of the human pathogenic amoeba Naegleria fowleri.</title>
        <authorList>
            <person name="Liechti N."/>
            <person name="Schurch N."/>
            <person name="Bruggmann R."/>
            <person name="Wittwer M."/>
        </authorList>
    </citation>
    <scope>NUCLEOTIDE SEQUENCE [LARGE SCALE GENOMIC DNA]</scope>
    <source>
        <strain evidence="12 13">ATCC 30894</strain>
    </source>
</reference>
<dbReference type="SUPFAM" id="SSF55785">
    <property type="entry name" value="PYP-like sensor domain (PAS domain)"/>
    <property type="match status" value="1"/>
</dbReference>
<dbReference type="Gene3D" id="3.30.530.20">
    <property type="match status" value="1"/>
</dbReference>
<evidence type="ECO:0000259" key="10">
    <source>
        <dbReference type="PROSITE" id="PS50112"/>
    </source>
</evidence>
<dbReference type="GeneID" id="68107707"/>
<dbReference type="PANTHER" id="PTHR11920:SF335">
    <property type="entry name" value="GUANYLATE CYCLASE"/>
    <property type="match status" value="1"/>
</dbReference>